<feature type="repeat" description="ANK" evidence="3">
    <location>
        <begin position="1187"/>
        <end position="1215"/>
    </location>
</feature>
<feature type="repeat" description="ANK" evidence="3">
    <location>
        <begin position="989"/>
        <end position="1021"/>
    </location>
</feature>
<feature type="repeat" description="ANK" evidence="3">
    <location>
        <begin position="1121"/>
        <end position="1153"/>
    </location>
</feature>
<name>A0A8B6C251_MYTGA</name>
<reference evidence="7" key="1">
    <citation type="submission" date="2018-11" db="EMBL/GenBank/DDBJ databases">
        <authorList>
            <person name="Alioto T."/>
            <person name="Alioto T."/>
        </authorList>
    </citation>
    <scope>NUCLEOTIDE SEQUENCE</scope>
</reference>
<feature type="domain" description="DZIP3-like HEPN" evidence="5">
    <location>
        <begin position="35"/>
        <end position="172"/>
    </location>
</feature>
<feature type="repeat" description="ANK" evidence="3">
    <location>
        <begin position="1356"/>
        <end position="1384"/>
    </location>
</feature>
<feature type="repeat" description="ANK" evidence="3">
    <location>
        <begin position="1022"/>
        <end position="1054"/>
    </location>
</feature>
<dbReference type="Pfam" id="PF13637">
    <property type="entry name" value="Ank_4"/>
    <property type="match status" value="2"/>
</dbReference>
<keyword evidence="8" id="KW-1185">Reference proteome</keyword>
<feature type="repeat" description="ANK" evidence="3">
    <location>
        <begin position="1220"/>
        <end position="1252"/>
    </location>
</feature>
<dbReference type="Pfam" id="PF20720">
    <property type="entry name" value="nSTAND3"/>
    <property type="match status" value="1"/>
</dbReference>
<dbReference type="Pfam" id="PF00023">
    <property type="entry name" value="Ank"/>
    <property type="match status" value="2"/>
</dbReference>
<dbReference type="Proteomes" id="UP000596742">
    <property type="component" value="Unassembled WGS sequence"/>
</dbReference>
<feature type="repeat" description="ANK" evidence="3">
    <location>
        <begin position="724"/>
        <end position="756"/>
    </location>
</feature>
<feature type="repeat" description="ANK" evidence="3">
    <location>
        <begin position="956"/>
        <end position="988"/>
    </location>
</feature>
<dbReference type="PANTHER" id="PTHR24171">
    <property type="entry name" value="ANKYRIN REPEAT DOMAIN-CONTAINING PROTEIN 39-RELATED"/>
    <property type="match status" value="1"/>
</dbReference>
<accession>A0A8B6C251</accession>
<dbReference type="PROSITE" id="PS50297">
    <property type="entry name" value="ANK_REP_REGION"/>
    <property type="match status" value="16"/>
</dbReference>
<feature type="repeat" description="ANK" evidence="3">
    <location>
        <begin position="1088"/>
        <end position="1120"/>
    </location>
</feature>
<feature type="repeat" description="ANK" evidence="3">
    <location>
        <begin position="1389"/>
        <end position="1421"/>
    </location>
</feature>
<evidence type="ECO:0000256" key="4">
    <source>
        <dbReference type="SAM" id="Coils"/>
    </source>
</evidence>
<evidence type="ECO:0008006" key="9">
    <source>
        <dbReference type="Google" id="ProtNLM"/>
    </source>
</evidence>
<dbReference type="SUPFAM" id="SSF52540">
    <property type="entry name" value="P-loop containing nucleoside triphosphate hydrolases"/>
    <property type="match status" value="1"/>
</dbReference>
<dbReference type="PROSITE" id="PS50088">
    <property type="entry name" value="ANK_REPEAT"/>
    <property type="match status" value="17"/>
</dbReference>
<feature type="repeat" description="ANK" evidence="3">
    <location>
        <begin position="1253"/>
        <end position="1285"/>
    </location>
</feature>
<gene>
    <name evidence="7" type="ORF">MGAL_10B013426</name>
</gene>
<evidence type="ECO:0000256" key="2">
    <source>
        <dbReference type="ARBA" id="ARBA00023043"/>
    </source>
</evidence>
<dbReference type="EMBL" id="UYJE01001060">
    <property type="protein sequence ID" value="VDH98827.1"/>
    <property type="molecule type" value="Genomic_DNA"/>
</dbReference>
<keyword evidence="2 3" id="KW-0040">ANK repeat</keyword>
<dbReference type="InterPro" id="IPR002110">
    <property type="entry name" value="Ankyrin_rpt"/>
</dbReference>
<feature type="repeat" description="ANK" evidence="3">
    <location>
        <begin position="757"/>
        <end position="789"/>
    </location>
</feature>
<dbReference type="InterPro" id="IPR036770">
    <property type="entry name" value="Ankyrin_rpt-contain_sf"/>
</dbReference>
<evidence type="ECO:0000259" key="5">
    <source>
        <dbReference type="Pfam" id="PF18738"/>
    </source>
</evidence>
<proteinExistence type="predicted"/>
<evidence type="ECO:0000256" key="3">
    <source>
        <dbReference type="PROSITE-ProRule" id="PRU00023"/>
    </source>
</evidence>
<feature type="repeat" description="ANK" evidence="3">
    <location>
        <begin position="1154"/>
        <end position="1186"/>
    </location>
</feature>
<feature type="coiled-coil region" evidence="4">
    <location>
        <begin position="177"/>
        <end position="204"/>
    </location>
</feature>
<dbReference type="SUPFAM" id="SSF48403">
    <property type="entry name" value="Ankyrin repeat"/>
    <property type="match status" value="3"/>
</dbReference>
<sequence>MSEEEENYVRMGLLLTGVSPRAVRTLFDEQFHPPDLNLILKRGYNKLLELKSKKKINESHWSLLFPECGKNSESRNFDISLMITLLGHLTSIEISTDGKLPSETDKTHGADIARIKYYRNYFAYLEDVKMNNTVFKDVWEDTCNAVYRLGGDSLYRECEFLKSKILDQDNQQIIVDMKQTINEVQEIRLKADNLRLAKDFLKTQTDSLHDKHESLIQIHGNLRKEHETVSQDVLRLNKAFEDAVPWNRRVQIENKIKAWKKGDEMHIETRADKHIFELLSNESCVTVIASSGVGKTSAIRHIALLMAEKDYDVLPVSDPYEIINFYNKSRKSLFVIDDICGTFSLDNERLERWSVILKDIKILLDEGNCKIIAACRLQIFNDAKFERMSVFKLSVCNLMSDETMLTGREKQDIAELYLKADASKICKLHDAFDFFPLLCRLYHENKSTNINDFFENPFQVYESELDRMFLNGNYTKYCALALCVLFNNKLPQLYLSTDVDKKVKHIFKNTFEECKLSRGTPILFVKDELDSLIDTFVKKDETFYRILHDKLFDFLACYFGKKMIKCLIRNANKYLIAERFSFEDQEELDEFLIAIPPDCEMMYLERLFEDWTNGEVSCVLHNKNMKSLDFRHTFLTYLQGLNPTLQNKLAHTYNTGYFDTVLINCCWTGDINFVKWCISQNTDVNECNNDGVFPSIVACYIGSTEILRLLLNLNADINNCTTKFGTSALYTACMHGHTEIVKMLVDNNVDVNKCDKTGTSPLYRACHDGHIEIVNILMEQNIDINKCRENGTSALFTACEIGHVEIVKMLLDKNADINNYCNIDNQTVLGMAIQKGHVEIVELLVNNNADVNTCYNDNTSLFLAACQYGCDKIIKILIDHQVDINKCNDAHISPLYLSCQNGFANIVSILIEHQVDINKCIDGNISPLFIACQNGYDNIVNKLLTSKSDVNICKPSGESPLLVAIEMGHSKIVDMLLKNNAKVNKCMNTGTSPLLLACQEGQFAVVKLLLDNEANIHKQNNIGSSPLVVACEKGHTDIVNLLLKNNSDIDLCMHDGTSPLFMASQQGHIEIVQLLLEKRVNLHKCRDDGQSPLFIACQHGNTEIVNILLDKTADVNKCQSDGDSPLYTACKFCHDDIVVSLLQHNADINLTNNIGGSPLFIACQKGYTSVVTILLLYNADPEVCTNAGASPLLIASSKGHTNIVKMLLEVKADTNKCAGEGISPLFIACKEGHEDTVKILAESNADINMCSQNDMTPLYLSCQKGYFNIVKLLLNKHANVNIAMANGSTPLFASCREGNVKVVEELLKNGAAMNSNMYGISPLDIALYKGHSNILHLLNKYVTVFNSLDINNITNTGYFPLYLACAYNDIESVKIILNKKADVNLCICDGTTALHAACFNGNIEMVEELLKKGADLKRNFDGVSPLDIVRSKGYNDMLHLINMYITILYERIV</sequence>
<dbReference type="InterPro" id="IPR027417">
    <property type="entry name" value="P-loop_NTPase"/>
</dbReference>
<organism evidence="7 8">
    <name type="scientific">Mytilus galloprovincialis</name>
    <name type="common">Mediterranean mussel</name>
    <dbReference type="NCBI Taxonomy" id="29158"/>
    <lineage>
        <taxon>Eukaryota</taxon>
        <taxon>Metazoa</taxon>
        <taxon>Spiralia</taxon>
        <taxon>Lophotrochozoa</taxon>
        <taxon>Mollusca</taxon>
        <taxon>Bivalvia</taxon>
        <taxon>Autobranchia</taxon>
        <taxon>Pteriomorphia</taxon>
        <taxon>Mytilida</taxon>
        <taxon>Mytiloidea</taxon>
        <taxon>Mytilidae</taxon>
        <taxon>Mytilinae</taxon>
        <taxon>Mytilus</taxon>
    </lineage>
</organism>
<keyword evidence="1" id="KW-0677">Repeat</keyword>
<evidence type="ECO:0000313" key="7">
    <source>
        <dbReference type="EMBL" id="VDH98827.1"/>
    </source>
</evidence>
<dbReference type="Pfam" id="PF18738">
    <property type="entry name" value="HEPN_DZIP3"/>
    <property type="match status" value="1"/>
</dbReference>
<evidence type="ECO:0000256" key="1">
    <source>
        <dbReference type="ARBA" id="ARBA00022737"/>
    </source>
</evidence>
<evidence type="ECO:0000259" key="6">
    <source>
        <dbReference type="Pfam" id="PF20720"/>
    </source>
</evidence>
<dbReference type="Pfam" id="PF12796">
    <property type="entry name" value="Ank_2"/>
    <property type="match status" value="6"/>
</dbReference>
<feature type="repeat" description="ANK" evidence="3">
    <location>
        <begin position="790"/>
        <end position="822"/>
    </location>
</feature>
<feature type="repeat" description="ANK" evidence="3">
    <location>
        <begin position="824"/>
        <end position="856"/>
    </location>
</feature>
<feature type="domain" description="Novel STAND NTPase 3" evidence="6">
    <location>
        <begin position="267"/>
        <end position="419"/>
    </location>
</feature>
<dbReference type="Gene3D" id="1.25.40.20">
    <property type="entry name" value="Ankyrin repeat-containing domain"/>
    <property type="match status" value="5"/>
</dbReference>
<dbReference type="InterPro" id="IPR049050">
    <property type="entry name" value="nSTAND3"/>
</dbReference>
<feature type="repeat" description="ANK" evidence="3">
    <location>
        <begin position="1055"/>
        <end position="1087"/>
    </location>
</feature>
<protein>
    <recommendedName>
        <fullName evidence="9">DZIP3-like HEPN domain-containing protein</fullName>
    </recommendedName>
</protein>
<evidence type="ECO:0000313" key="8">
    <source>
        <dbReference type="Proteomes" id="UP000596742"/>
    </source>
</evidence>
<dbReference type="OrthoDB" id="10284152at2759"/>
<feature type="repeat" description="ANK" evidence="3">
    <location>
        <begin position="1286"/>
        <end position="1318"/>
    </location>
</feature>
<comment type="caution">
    <text evidence="7">The sequence shown here is derived from an EMBL/GenBank/DDBJ whole genome shotgun (WGS) entry which is preliminary data.</text>
</comment>
<dbReference type="SMART" id="SM00248">
    <property type="entry name" value="ANK"/>
    <property type="match status" value="23"/>
</dbReference>
<keyword evidence="4" id="KW-0175">Coiled coil</keyword>
<dbReference type="InterPro" id="IPR041249">
    <property type="entry name" value="HEPN_DZIP3"/>
</dbReference>